<dbReference type="EMBL" id="JADIKE010000036">
    <property type="protein sequence ID" value="MBM7126050.1"/>
    <property type="molecule type" value="Genomic_DNA"/>
</dbReference>
<evidence type="ECO:0008006" key="5">
    <source>
        <dbReference type="Google" id="ProtNLM"/>
    </source>
</evidence>
<keyword evidence="4" id="KW-1185">Reference proteome</keyword>
<dbReference type="Pfam" id="PF20101">
    <property type="entry name" value="DUF6491"/>
    <property type="match status" value="1"/>
</dbReference>
<evidence type="ECO:0000313" key="3">
    <source>
        <dbReference type="EMBL" id="MBM7126050.1"/>
    </source>
</evidence>
<evidence type="ECO:0000256" key="2">
    <source>
        <dbReference type="SAM" id="SignalP"/>
    </source>
</evidence>
<dbReference type="Proteomes" id="UP001430149">
    <property type="component" value="Unassembled WGS sequence"/>
</dbReference>
<dbReference type="PROSITE" id="PS51257">
    <property type="entry name" value="PROKAR_LIPOPROTEIN"/>
    <property type="match status" value="1"/>
</dbReference>
<reference evidence="3" key="1">
    <citation type="submission" date="2020-10" db="EMBL/GenBank/DDBJ databases">
        <title>Phylogeny of dyella-like bacteria.</title>
        <authorList>
            <person name="Fu J."/>
        </authorList>
    </citation>
    <scope>NUCLEOTIDE SEQUENCE</scope>
    <source>
        <strain evidence="3">DHOC52</strain>
    </source>
</reference>
<sequence length="159" mass="17561">MSTIRAVSALLIATMLAGCSNLPVAQRDQQRQNAYNEAAGAPIRSFRYLTPRIWSWEPLSDTQLVVYTVPNKAYLLDVWSCPNLIWTQAIGLTSTFREVSVNFDKVLAGRPYGPCTITKIRPVDLSKLKIVQQAQREVDLQPRDNGSNAAPPASTSGNQ</sequence>
<feature type="compositionally biased region" description="Polar residues" evidence="1">
    <location>
        <begin position="144"/>
        <end position="159"/>
    </location>
</feature>
<dbReference type="InterPro" id="IPR045500">
    <property type="entry name" value="DUF6491"/>
</dbReference>
<gene>
    <name evidence="3" type="ORF">ISP19_11790</name>
</gene>
<feature type="region of interest" description="Disordered" evidence="1">
    <location>
        <begin position="136"/>
        <end position="159"/>
    </location>
</feature>
<accession>A0ABS2K4R1</accession>
<name>A0ABS2K4R1_9GAMM</name>
<comment type="caution">
    <text evidence="3">The sequence shown here is derived from an EMBL/GenBank/DDBJ whole genome shotgun (WGS) entry which is preliminary data.</text>
</comment>
<proteinExistence type="predicted"/>
<feature type="chain" id="PRO_5045913059" description="Lipoprotein" evidence="2">
    <location>
        <begin position="26"/>
        <end position="159"/>
    </location>
</feature>
<feature type="signal peptide" evidence="2">
    <location>
        <begin position="1"/>
        <end position="25"/>
    </location>
</feature>
<protein>
    <recommendedName>
        <fullName evidence="5">Lipoprotein</fullName>
    </recommendedName>
</protein>
<dbReference type="RefSeq" id="WP_204682331.1">
    <property type="nucleotide sequence ID" value="NZ_BSNR01000002.1"/>
</dbReference>
<keyword evidence="2" id="KW-0732">Signal</keyword>
<evidence type="ECO:0000313" key="4">
    <source>
        <dbReference type="Proteomes" id="UP001430149"/>
    </source>
</evidence>
<organism evidence="3 4">
    <name type="scientific">Dyella flava</name>
    <dbReference type="NCBI Taxonomy" id="1920170"/>
    <lineage>
        <taxon>Bacteria</taxon>
        <taxon>Pseudomonadati</taxon>
        <taxon>Pseudomonadota</taxon>
        <taxon>Gammaproteobacteria</taxon>
        <taxon>Lysobacterales</taxon>
        <taxon>Rhodanobacteraceae</taxon>
        <taxon>Dyella</taxon>
    </lineage>
</organism>
<evidence type="ECO:0000256" key="1">
    <source>
        <dbReference type="SAM" id="MobiDB-lite"/>
    </source>
</evidence>